<feature type="compositionally biased region" description="Low complexity" evidence="8">
    <location>
        <begin position="584"/>
        <end position="603"/>
    </location>
</feature>
<dbReference type="Proteomes" id="UP000198862">
    <property type="component" value="Unassembled WGS sequence"/>
</dbReference>
<evidence type="ECO:0000256" key="3">
    <source>
        <dbReference type="ARBA" id="ARBA00022723"/>
    </source>
</evidence>
<dbReference type="InterPro" id="IPR010208">
    <property type="entry name" value="Ion_transpt_RnfC/RsxC"/>
</dbReference>
<dbReference type="OrthoDB" id="9767754at2"/>
<dbReference type="Pfam" id="PF12838">
    <property type="entry name" value="Fer4_7"/>
    <property type="match status" value="1"/>
</dbReference>
<dbReference type="Pfam" id="PF13375">
    <property type="entry name" value="RnfC_N"/>
    <property type="match status" value="1"/>
</dbReference>
<dbReference type="PANTHER" id="PTHR43034:SF2">
    <property type="entry name" value="ION-TRANSLOCATING OXIDOREDUCTASE COMPLEX SUBUNIT C"/>
    <property type="match status" value="1"/>
</dbReference>
<feature type="domain" description="4Fe-4S ferredoxin-type" evidence="9">
    <location>
        <begin position="407"/>
        <end position="436"/>
    </location>
</feature>
<gene>
    <name evidence="10" type="ORF">SAMN02745724_04751</name>
</gene>
<keyword evidence="7" id="KW-0411">Iron-sulfur</keyword>
<dbReference type="GO" id="GO:0046872">
    <property type="term" value="F:metal ion binding"/>
    <property type="evidence" value="ECO:0007669"/>
    <property type="project" value="UniProtKB-KW"/>
</dbReference>
<dbReference type="InterPro" id="IPR011538">
    <property type="entry name" value="Nuo51_FMN-bd"/>
</dbReference>
<evidence type="ECO:0000259" key="9">
    <source>
        <dbReference type="PROSITE" id="PS51379"/>
    </source>
</evidence>
<feature type="non-terminal residue" evidence="10">
    <location>
        <position position="618"/>
    </location>
</feature>
<evidence type="ECO:0000313" key="10">
    <source>
        <dbReference type="EMBL" id="SFD52372.1"/>
    </source>
</evidence>
<dbReference type="AlphaFoldDB" id="A0A1I1T155"/>
<dbReference type="SUPFAM" id="SSF142019">
    <property type="entry name" value="Nqo1 FMN-binding domain-like"/>
    <property type="match status" value="1"/>
</dbReference>
<reference evidence="10 11" key="1">
    <citation type="submission" date="2016-10" db="EMBL/GenBank/DDBJ databases">
        <authorList>
            <person name="de Groot N.N."/>
        </authorList>
    </citation>
    <scope>NUCLEOTIDE SEQUENCE [LARGE SCALE GENOMIC DNA]</scope>
    <source>
        <strain evidence="10 11">DSM 6059</strain>
    </source>
</reference>
<proteinExistence type="inferred from homology"/>
<dbReference type="Gene3D" id="3.40.50.11540">
    <property type="entry name" value="NADH-ubiquinone oxidoreductase 51kDa subunit"/>
    <property type="match status" value="1"/>
</dbReference>
<dbReference type="NCBIfam" id="NF003454">
    <property type="entry name" value="PRK05035.1"/>
    <property type="match status" value="1"/>
</dbReference>
<evidence type="ECO:0000256" key="5">
    <source>
        <dbReference type="ARBA" id="ARBA00022982"/>
    </source>
</evidence>
<dbReference type="InterPro" id="IPR017896">
    <property type="entry name" value="4Fe4S_Fe-S-bd"/>
</dbReference>
<feature type="region of interest" description="Disordered" evidence="8">
    <location>
        <begin position="519"/>
        <end position="618"/>
    </location>
</feature>
<dbReference type="Gene3D" id="3.30.70.20">
    <property type="match status" value="1"/>
</dbReference>
<protein>
    <submittedName>
        <fullName evidence="10">Electron transport complex protein RnfC</fullName>
    </submittedName>
</protein>
<keyword evidence="1" id="KW-0813">Transport</keyword>
<dbReference type="PROSITE" id="PS00198">
    <property type="entry name" value="4FE4S_FER_1"/>
    <property type="match status" value="1"/>
</dbReference>
<feature type="domain" description="4Fe-4S ferredoxin-type" evidence="9">
    <location>
        <begin position="367"/>
        <end position="397"/>
    </location>
</feature>
<dbReference type="InterPro" id="IPR037225">
    <property type="entry name" value="Nuo51_FMN-bd_sf"/>
</dbReference>
<evidence type="ECO:0000256" key="7">
    <source>
        <dbReference type="ARBA" id="ARBA00023014"/>
    </source>
</evidence>
<evidence type="ECO:0000256" key="2">
    <source>
        <dbReference type="ARBA" id="ARBA00022485"/>
    </source>
</evidence>
<dbReference type="EMBL" id="FOLO01000065">
    <property type="protein sequence ID" value="SFD52372.1"/>
    <property type="molecule type" value="Genomic_DNA"/>
</dbReference>
<keyword evidence="11" id="KW-1185">Reference proteome</keyword>
<dbReference type="InterPro" id="IPR026902">
    <property type="entry name" value="RnfC_N"/>
</dbReference>
<dbReference type="GO" id="GO:0051539">
    <property type="term" value="F:4 iron, 4 sulfur cluster binding"/>
    <property type="evidence" value="ECO:0007669"/>
    <property type="project" value="UniProtKB-KW"/>
</dbReference>
<evidence type="ECO:0000256" key="4">
    <source>
        <dbReference type="ARBA" id="ARBA00022737"/>
    </source>
</evidence>
<dbReference type="Pfam" id="PF01512">
    <property type="entry name" value="Complex1_51K"/>
    <property type="match status" value="1"/>
</dbReference>
<dbReference type="GO" id="GO:0016020">
    <property type="term" value="C:membrane"/>
    <property type="evidence" value="ECO:0007669"/>
    <property type="project" value="InterPro"/>
</dbReference>
<dbReference type="PROSITE" id="PS51379">
    <property type="entry name" value="4FE4S_FER_2"/>
    <property type="match status" value="2"/>
</dbReference>
<keyword evidence="5" id="KW-0249">Electron transport</keyword>
<keyword evidence="6" id="KW-0408">Iron</keyword>
<dbReference type="GO" id="GO:0009055">
    <property type="term" value="F:electron transfer activity"/>
    <property type="evidence" value="ECO:0007669"/>
    <property type="project" value="InterPro"/>
</dbReference>
<feature type="compositionally biased region" description="Low complexity" evidence="8">
    <location>
        <begin position="524"/>
        <end position="535"/>
    </location>
</feature>
<dbReference type="SUPFAM" id="SSF46548">
    <property type="entry name" value="alpha-helical ferredoxin"/>
    <property type="match status" value="1"/>
</dbReference>
<evidence type="ECO:0000256" key="6">
    <source>
        <dbReference type="ARBA" id="ARBA00023004"/>
    </source>
</evidence>
<evidence type="ECO:0000256" key="8">
    <source>
        <dbReference type="SAM" id="MobiDB-lite"/>
    </source>
</evidence>
<feature type="region of interest" description="Disordered" evidence="8">
    <location>
        <begin position="450"/>
        <end position="490"/>
    </location>
</feature>
<keyword evidence="3" id="KW-0479">Metal-binding</keyword>
<dbReference type="NCBIfam" id="TIGR01945">
    <property type="entry name" value="rnfC"/>
    <property type="match status" value="1"/>
</dbReference>
<feature type="compositionally biased region" description="Basic and acidic residues" evidence="8">
    <location>
        <begin position="541"/>
        <end position="565"/>
    </location>
</feature>
<dbReference type="RefSeq" id="WP_143085147.1">
    <property type="nucleotide sequence ID" value="NZ_FOLO01000065.1"/>
</dbReference>
<feature type="compositionally biased region" description="Basic and acidic residues" evidence="8">
    <location>
        <begin position="450"/>
        <end position="475"/>
    </location>
</feature>
<name>A0A1I1T155_9GAMM</name>
<evidence type="ECO:0000313" key="11">
    <source>
        <dbReference type="Proteomes" id="UP000198862"/>
    </source>
</evidence>
<accession>A0A1I1T155</accession>
<organism evidence="10 11">
    <name type="scientific">Pseudoalteromonas denitrificans DSM 6059</name>
    <dbReference type="NCBI Taxonomy" id="1123010"/>
    <lineage>
        <taxon>Bacteria</taxon>
        <taxon>Pseudomonadati</taxon>
        <taxon>Pseudomonadota</taxon>
        <taxon>Gammaproteobacteria</taxon>
        <taxon>Alteromonadales</taxon>
        <taxon>Pseudoalteromonadaceae</taxon>
        <taxon>Pseudoalteromonas</taxon>
    </lineage>
</organism>
<evidence type="ECO:0000256" key="1">
    <source>
        <dbReference type="ARBA" id="ARBA00022448"/>
    </source>
</evidence>
<dbReference type="HAMAP" id="MF_00461">
    <property type="entry name" value="RsxC_RnfC"/>
    <property type="match status" value="1"/>
</dbReference>
<dbReference type="STRING" id="1123010.SAMN02745724_04751"/>
<keyword evidence="2" id="KW-0004">4Fe-4S</keyword>
<dbReference type="PANTHER" id="PTHR43034">
    <property type="entry name" value="ION-TRANSLOCATING OXIDOREDUCTASE COMPLEX SUBUNIT C"/>
    <property type="match status" value="1"/>
</dbReference>
<sequence>MESLLEQIERGVLWQAPGGVHPTAHKNLTEHLAITQLPLPDKLVIPIKQHIGVNGKLLVEPEQYVLKGQALTEPSENWSVPVHAPTSGTIKKIQAMPSAHPSALEEISIILIPDGTETWCDLNPIPDYTDLNNQELISKIQLAGISGMGGAGFPTYVKAQANKNIEFLIINGVECEPYITADDRLMQEYAKDIIKGINVIVHLLKPEKVLIAIEDDKPLAIKAMEQASAEHDHILIKAIPTKYPSGGEKQLIQILTNREVPSRGIPADIGIMVQNVGTLFAIYEAIFKGKPLIERVVTVTGKTLKNPKNAWVLIGSEVKHVLEHCDFEPEPMQRVIMGGPMMGFTLPSVRIPVIKTTNCILAPNQVELPFNDNEQACIRCSACADACPASLLPQQLQWFAKSKEFDKLKEHNLFDCIECGACNFVCPSEIPLVQYYRIAKAQIKEQTEEQQKAQRAKERFEIRNQRLEREKEERQNRHKKVVKPKTTDEQNKIAQAMAKVKNNQTDKSAVSAAIARAKAKKLQSDSTDNTSSQDTLPDNTEVTKQRAERKEKARLYREEKQKEAESLSEPALSNKPIQDDKKSAVAAAIARAKAKKLAQQADQESSVDTTDDANKESA</sequence>
<dbReference type="InterPro" id="IPR017900">
    <property type="entry name" value="4Fe4S_Fe_S_CS"/>
</dbReference>
<keyword evidence="4" id="KW-0677">Repeat</keyword>